<accession>Q2QZ38</accession>
<sequence>MARRGGRWTADAVAQGCGTPRWERQTTTGHSSCHNGAPSAADIVVEGDLEAGGGVGVDDGDELRHAEALRDHLMHRPPCRWYEDEEQSRGTTEDGARVVGVGLAEVVVDVVAVDVVVLLVTELVVAVRLQRRRHLARQ</sequence>
<dbReference type="Proteomes" id="UP000000763">
    <property type="component" value="Chromosome 11"/>
</dbReference>
<reference evidence="3" key="1">
    <citation type="journal article" date="2005" name="Nature">
        <title>The map-based sequence of the rice genome.</title>
        <authorList>
            <consortium name="International rice genome sequencing project (IRGSP)"/>
            <person name="Matsumoto T."/>
            <person name="Wu J."/>
            <person name="Kanamori H."/>
            <person name="Katayose Y."/>
            <person name="Fujisawa M."/>
            <person name="Namiki N."/>
            <person name="Mizuno H."/>
            <person name="Yamamoto K."/>
            <person name="Antonio B.A."/>
            <person name="Baba T."/>
            <person name="Sakata K."/>
            <person name="Nagamura Y."/>
            <person name="Aoki H."/>
            <person name="Arikawa K."/>
            <person name="Arita K."/>
            <person name="Bito T."/>
            <person name="Chiden Y."/>
            <person name="Fujitsuka N."/>
            <person name="Fukunaka R."/>
            <person name="Hamada M."/>
            <person name="Harada C."/>
            <person name="Hayashi A."/>
            <person name="Hijishita S."/>
            <person name="Honda M."/>
            <person name="Hosokawa S."/>
            <person name="Ichikawa Y."/>
            <person name="Idonuma A."/>
            <person name="Iijima M."/>
            <person name="Ikeda M."/>
            <person name="Ikeno M."/>
            <person name="Ito K."/>
            <person name="Ito S."/>
            <person name="Ito T."/>
            <person name="Ito Y."/>
            <person name="Ito Y."/>
            <person name="Iwabuchi A."/>
            <person name="Kamiya K."/>
            <person name="Karasawa W."/>
            <person name="Kurita K."/>
            <person name="Katagiri S."/>
            <person name="Kikuta A."/>
            <person name="Kobayashi H."/>
            <person name="Kobayashi N."/>
            <person name="Machita K."/>
            <person name="Maehara T."/>
            <person name="Masukawa M."/>
            <person name="Mizubayashi T."/>
            <person name="Mukai Y."/>
            <person name="Nagasaki H."/>
            <person name="Nagata Y."/>
            <person name="Naito S."/>
            <person name="Nakashima M."/>
            <person name="Nakama Y."/>
            <person name="Nakamichi Y."/>
            <person name="Nakamura M."/>
            <person name="Meguro A."/>
            <person name="Negishi M."/>
            <person name="Ohta I."/>
            <person name="Ohta T."/>
            <person name="Okamoto M."/>
            <person name="Ono N."/>
            <person name="Saji S."/>
            <person name="Sakaguchi M."/>
            <person name="Sakai K."/>
            <person name="Shibata M."/>
            <person name="Shimokawa T."/>
            <person name="Song J."/>
            <person name="Takazaki Y."/>
            <person name="Terasawa K."/>
            <person name="Tsugane M."/>
            <person name="Tsuji K."/>
            <person name="Ueda S."/>
            <person name="Waki K."/>
            <person name="Yamagata H."/>
            <person name="Yamamoto M."/>
            <person name="Yamamoto S."/>
            <person name="Yamane H."/>
            <person name="Yoshiki S."/>
            <person name="Yoshihara R."/>
            <person name="Yukawa K."/>
            <person name="Zhong H."/>
            <person name="Yano M."/>
            <person name="Yuan Q."/>
            <person name="Ouyang S."/>
            <person name="Liu J."/>
            <person name="Jones K.M."/>
            <person name="Gansberger K."/>
            <person name="Moffat K."/>
            <person name="Hill J."/>
            <person name="Bera J."/>
            <person name="Fadrosh D."/>
            <person name="Jin S."/>
            <person name="Johri S."/>
            <person name="Kim M."/>
            <person name="Overton L."/>
            <person name="Reardon M."/>
            <person name="Tsitrin T."/>
            <person name="Vuong H."/>
            <person name="Weaver B."/>
            <person name="Ciecko A."/>
            <person name="Tallon L."/>
            <person name="Jackson J."/>
            <person name="Pai G."/>
            <person name="Aken S.V."/>
            <person name="Utterback T."/>
            <person name="Reidmuller S."/>
            <person name="Feldblyum T."/>
            <person name="Hsiao J."/>
            <person name="Zismann V."/>
            <person name="Iobst S."/>
            <person name="de Vazeille A.R."/>
            <person name="Buell C.R."/>
            <person name="Ying K."/>
            <person name="Li Y."/>
            <person name="Lu T."/>
            <person name="Huang Y."/>
            <person name="Zhao Q."/>
            <person name="Feng Q."/>
            <person name="Zhang L."/>
            <person name="Zhu J."/>
            <person name="Weng Q."/>
            <person name="Mu J."/>
            <person name="Lu Y."/>
            <person name="Fan D."/>
            <person name="Liu Y."/>
            <person name="Guan J."/>
            <person name="Zhang Y."/>
            <person name="Yu S."/>
            <person name="Liu X."/>
            <person name="Zhang Y."/>
            <person name="Hong G."/>
            <person name="Han B."/>
            <person name="Choisne N."/>
            <person name="Demange N."/>
            <person name="Orjeda G."/>
            <person name="Samain S."/>
            <person name="Cattolico L."/>
            <person name="Pelletier E."/>
            <person name="Couloux A."/>
            <person name="Segurens B."/>
            <person name="Wincker P."/>
            <person name="D'Hont A."/>
            <person name="Scarpelli C."/>
            <person name="Weissenbach J."/>
            <person name="Salanoubat M."/>
            <person name="Quetier F."/>
            <person name="Yu Y."/>
            <person name="Kim H.R."/>
            <person name="Rambo T."/>
            <person name="Currie J."/>
            <person name="Collura K."/>
            <person name="Luo M."/>
            <person name="Yang T."/>
            <person name="Ammiraju J.S.S."/>
            <person name="Engler F."/>
            <person name="Soderlund C."/>
            <person name="Wing R.A."/>
            <person name="Palmer L.E."/>
            <person name="de la Bastide M."/>
            <person name="Spiegel L."/>
            <person name="Nascimento L."/>
            <person name="Zutavern T."/>
            <person name="O'Shaughnessy A."/>
            <person name="Dike S."/>
            <person name="Dedhia N."/>
            <person name="Preston R."/>
            <person name="Balija V."/>
            <person name="McCombie W.R."/>
            <person name="Chow T."/>
            <person name="Chen H."/>
            <person name="Chung M."/>
            <person name="Chen C."/>
            <person name="Shaw J."/>
            <person name="Wu H."/>
            <person name="Hsiao K."/>
            <person name="Chao Y."/>
            <person name="Chu M."/>
            <person name="Cheng C."/>
            <person name="Hour A."/>
            <person name="Lee P."/>
            <person name="Lin S."/>
            <person name="Lin Y."/>
            <person name="Liou J."/>
            <person name="Liu S."/>
            <person name="Hsing Y."/>
            <person name="Raghuvanshi S."/>
            <person name="Mohanty A."/>
            <person name="Bharti A.K."/>
            <person name="Gaur A."/>
            <person name="Gupta V."/>
            <person name="Kumar D."/>
            <person name="Ravi V."/>
            <person name="Vij S."/>
            <person name="Kapur A."/>
            <person name="Khurana P."/>
            <person name="Khurana P."/>
            <person name="Khurana J.P."/>
            <person name="Tyagi A.K."/>
            <person name="Gaikwad K."/>
            <person name="Singh A."/>
            <person name="Dalal V."/>
            <person name="Srivastava S."/>
            <person name="Dixit A."/>
            <person name="Pal A.K."/>
            <person name="Ghazi I.A."/>
            <person name="Yadav M."/>
            <person name="Pandit A."/>
            <person name="Bhargava A."/>
            <person name="Sureshbabu K."/>
            <person name="Batra K."/>
            <person name="Sharma T.R."/>
            <person name="Mohapatra T."/>
            <person name="Singh N.K."/>
            <person name="Messing J."/>
            <person name="Nelson A.B."/>
            <person name="Fuks G."/>
            <person name="Kavchok S."/>
            <person name="Keizer G."/>
            <person name="Linton E."/>
            <person name="Llaca V."/>
            <person name="Song R."/>
            <person name="Tanyolac B."/>
            <person name="Young S."/>
            <person name="Ho-Il K."/>
            <person name="Hahn J.H."/>
            <person name="Sangsakoo G."/>
            <person name="Vanavichit A."/>
            <person name="de Mattos Luiz.A.T."/>
            <person name="Zimmer P.D."/>
            <person name="Malone G."/>
            <person name="Dellagostin O."/>
            <person name="de Oliveira A.C."/>
            <person name="Bevan M."/>
            <person name="Bancroft I."/>
            <person name="Minx P."/>
            <person name="Cordum H."/>
            <person name="Wilson R."/>
            <person name="Cheng Z."/>
            <person name="Jin W."/>
            <person name="Jiang J."/>
            <person name="Leong S.A."/>
            <person name="Iwama H."/>
            <person name="Gojobori T."/>
            <person name="Itoh T."/>
            <person name="Niimura Y."/>
            <person name="Fujii Y."/>
            <person name="Habara T."/>
            <person name="Sakai H."/>
            <person name="Sato Y."/>
            <person name="Wilson G."/>
            <person name="Kumar K."/>
            <person name="McCouch S."/>
            <person name="Juretic N."/>
            <person name="Hoen D."/>
            <person name="Wright S."/>
            <person name="Bruskiewich R."/>
            <person name="Bureau T."/>
            <person name="Miyao A."/>
            <person name="Hirochika H."/>
            <person name="Nishikawa T."/>
            <person name="Kadowaki K."/>
            <person name="Sugiura M."/>
            <person name="Burr B."/>
            <person name="Sasaki T."/>
        </authorList>
    </citation>
    <scope>NUCLEOTIDE SEQUENCE [LARGE SCALE GENOMIC DNA]</scope>
    <source>
        <strain evidence="3">cv. Nipponbare</strain>
    </source>
</reference>
<evidence type="ECO:0000313" key="3">
    <source>
        <dbReference type="Proteomes" id="UP000000763"/>
    </source>
</evidence>
<feature type="region of interest" description="Disordered" evidence="1">
    <location>
        <begin position="19"/>
        <end position="38"/>
    </location>
</feature>
<evidence type="ECO:0000313" key="2">
    <source>
        <dbReference type="EMBL" id="AAX95355.1"/>
    </source>
</evidence>
<feature type="compositionally biased region" description="Polar residues" evidence="1">
    <location>
        <begin position="25"/>
        <end position="34"/>
    </location>
</feature>
<name>Q2QZ38_ORYSJ</name>
<reference evidence="3" key="2">
    <citation type="journal article" date="2008" name="Nucleic Acids Res.">
        <title>The rice annotation project database (RAP-DB): 2008 update.</title>
        <authorList>
            <consortium name="The rice annotation project (RAP)"/>
        </authorList>
    </citation>
    <scope>GENOME REANNOTATION</scope>
    <source>
        <strain evidence="3">cv. Nipponbare</strain>
    </source>
</reference>
<proteinExistence type="predicted"/>
<protein>
    <submittedName>
        <fullName evidence="2">Uncharacterized protein</fullName>
    </submittedName>
</protein>
<dbReference type="AlphaFoldDB" id="Q2QZ38"/>
<evidence type="ECO:0000256" key="1">
    <source>
        <dbReference type="SAM" id="MobiDB-lite"/>
    </source>
</evidence>
<dbReference type="EMBL" id="AC134045">
    <property type="protein sequence ID" value="AAX95355.1"/>
    <property type="molecule type" value="Genomic_DNA"/>
</dbReference>
<organism evidence="2 3">
    <name type="scientific">Oryza sativa subsp. japonica</name>
    <name type="common">Rice</name>
    <dbReference type="NCBI Taxonomy" id="39947"/>
    <lineage>
        <taxon>Eukaryota</taxon>
        <taxon>Viridiplantae</taxon>
        <taxon>Streptophyta</taxon>
        <taxon>Embryophyta</taxon>
        <taxon>Tracheophyta</taxon>
        <taxon>Spermatophyta</taxon>
        <taxon>Magnoliopsida</taxon>
        <taxon>Liliopsida</taxon>
        <taxon>Poales</taxon>
        <taxon>Poaceae</taxon>
        <taxon>BOP clade</taxon>
        <taxon>Oryzoideae</taxon>
        <taxon>Oryzeae</taxon>
        <taxon>Oryzinae</taxon>
        <taxon>Oryza</taxon>
        <taxon>Oryza sativa</taxon>
    </lineage>
</organism>